<dbReference type="OrthoDB" id="10022288at2759"/>
<dbReference type="KEGG" id="aqu:100632662"/>
<evidence type="ECO:0000256" key="2">
    <source>
        <dbReference type="ARBA" id="ARBA00022692"/>
    </source>
</evidence>
<evidence type="ECO:0000313" key="7">
    <source>
        <dbReference type="EnsemblMetazoa" id="Aqu2.1.35040_001"/>
    </source>
</evidence>
<evidence type="ECO:0000259" key="6">
    <source>
        <dbReference type="Pfam" id="PF00635"/>
    </source>
</evidence>
<dbReference type="GO" id="GO:0016020">
    <property type="term" value="C:membrane"/>
    <property type="evidence" value="ECO:0007669"/>
    <property type="project" value="UniProtKB-SubCell"/>
</dbReference>
<dbReference type="InterPro" id="IPR013783">
    <property type="entry name" value="Ig-like_fold"/>
</dbReference>
<dbReference type="Proteomes" id="UP000007879">
    <property type="component" value="Unassembled WGS sequence"/>
</dbReference>
<gene>
    <name evidence="7" type="primary">100632662</name>
</gene>
<keyword evidence="8" id="KW-1185">Reference proteome</keyword>
<dbReference type="PANTHER" id="PTHR34441">
    <property type="entry name" value="MOTILE SPERM DOMAIN-CONTAINING PROTEIN 1"/>
    <property type="match status" value="1"/>
</dbReference>
<dbReference type="AlphaFoldDB" id="A0A1X7V451"/>
<accession>A0A1X7V451</accession>
<reference evidence="7" key="2">
    <citation type="submission" date="2017-05" db="UniProtKB">
        <authorList>
            <consortium name="EnsemblMetazoa"/>
        </authorList>
    </citation>
    <scope>IDENTIFICATION</scope>
</reference>
<dbReference type="EnsemblMetazoa" id="XM_019995087.1">
    <property type="protein sequence ID" value="XP_019850646.1"/>
    <property type="gene ID" value="LOC100632662"/>
</dbReference>
<evidence type="ECO:0000313" key="8">
    <source>
        <dbReference type="Proteomes" id="UP000007879"/>
    </source>
</evidence>
<evidence type="ECO:0000256" key="3">
    <source>
        <dbReference type="ARBA" id="ARBA00022989"/>
    </source>
</evidence>
<keyword evidence="4 5" id="KW-0472">Membrane</keyword>
<comment type="subcellular location">
    <subcellularLocation>
        <location evidence="1">Membrane</location>
        <topology evidence="1">Multi-pass membrane protein</topology>
    </subcellularLocation>
</comment>
<dbReference type="eggNOG" id="KOG0439">
    <property type="taxonomic scope" value="Eukaryota"/>
</dbReference>
<dbReference type="PANTHER" id="PTHR34441:SF1">
    <property type="entry name" value="MOTILE SPERM DOMAIN-CONTAINING 1"/>
    <property type="match status" value="1"/>
</dbReference>
<protein>
    <recommendedName>
        <fullName evidence="6">MSP domain-containing protein</fullName>
    </recommendedName>
</protein>
<dbReference type="Pfam" id="PF00635">
    <property type="entry name" value="Motile_Sperm"/>
    <property type="match status" value="1"/>
</dbReference>
<organism evidence="7">
    <name type="scientific">Amphimedon queenslandica</name>
    <name type="common">Sponge</name>
    <dbReference type="NCBI Taxonomy" id="400682"/>
    <lineage>
        <taxon>Eukaryota</taxon>
        <taxon>Metazoa</taxon>
        <taxon>Porifera</taxon>
        <taxon>Demospongiae</taxon>
        <taxon>Heteroscleromorpha</taxon>
        <taxon>Haplosclerida</taxon>
        <taxon>Niphatidae</taxon>
        <taxon>Amphimedon</taxon>
    </lineage>
</organism>
<feature type="domain" description="MSP" evidence="6">
    <location>
        <begin position="9"/>
        <end position="97"/>
    </location>
</feature>
<dbReference type="GO" id="GO:0005737">
    <property type="term" value="C:cytoplasm"/>
    <property type="evidence" value="ECO:0007669"/>
    <property type="project" value="TreeGrafter"/>
</dbReference>
<feature type="transmembrane region" description="Helical" evidence="5">
    <location>
        <begin position="150"/>
        <end position="171"/>
    </location>
</feature>
<feature type="transmembrane region" description="Helical" evidence="5">
    <location>
        <begin position="183"/>
        <end position="206"/>
    </location>
</feature>
<dbReference type="Gene3D" id="2.60.40.10">
    <property type="entry name" value="Immunoglobulins"/>
    <property type="match status" value="1"/>
</dbReference>
<dbReference type="STRING" id="400682.A0A1X7V451"/>
<keyword evidence="3 5" id="KW-1133">Transmembrane helix</keyword>
<evidence type="ECO:0000256" key="1">
    <source>
        <dbReference type="ARBA" id="ARBA00004141"/>
    </source>
</evidence>
<proteinExistence type="predicted"/>
<dbReference type="SUPFAM" id="SSF49354">
    <property type="entry name" value="PapD-like"/>
    <property type="match status" value="1"/>
</dbReference>
<dbReference type="InterPro" id="IPR008962">
    <property type="entry name" value="PapD-like_sf"/>
</dbReference>
<reference evidence="8" key="1">
    <citation type="journal article" date="2010" name="Nature">
        <title>The Amphimedon queenslandica genome and the evolution of animal complexity.</title>
        <authorList>
            <person name="Srivastava M."/>
            <person name="Simakov O."/>
            <person name="Chapman J."/>
            <person name="Fahey B."/>
            <person name="Gauthier M.E."/>
            <person name="Mitros T."/>
            <person name="Richards G.S."/>
            <person name="Conaco C."/>
            <person name="Dacre M."/>
            <person name="Hellsten U."/>
            <person name="Larroux C."/>
            <person name="Putnam N.H."/>
            <person name="Stanke M."/>
            <person name="Adamska M."/>
            <person name="Darling A."/>
            <person name="Degnan S.M."/>
            <person name="Oakley T.H."/>
            <person name="Plachetzki D.C."/>
            <person name="Zhai Y."/>
            <person name="Adamski M."/>
            <person name="Calcino A."/>
            <person name="Cummins S.F."/>
            <person name="Goodstein D.M."/>
            <person name="Harris C."/>
            <person name="Jackson D.J."/>
            <person name="Leys S.P."/>
            <person name="Shu S."/>
            <person name="Woodcroft B.J."/>
            <person name="Vervoort M."/>
            <person name="Kosik K.S."/>
            <person name="Manning G."/>
            <person name="Degnan B.M."/>
            <person name="Rokhsar D.S."/>
        </authorList>
    </citation>
    <scope>NUCLEOTIDE SEQUENCE [LARGE SCALE GENOMIC DNA]</scope>
</reference>
<sequence length="208" mass="23720">MASSRKLPLFIFPEELRYDEGTNKQVLTIYNPFEVSLKYKILCTVPHKYRVMNSQGVLKPQCCIDIVIVRLKQGGEREEPEEDSVVDGDVDKFCVELYQGSKLFGQKQIISKLCSQKRKHKMDEISEFKELPVRTRPNEQRQLLIHTGGYTTPSTWLTVIIGLLSLLILLLPLDGESSSWPPWLHVTVNMKLIASFVLGLVTMAILKS</sequence>
<name>A0A1X7V451_AMPQE</name>
<dbReference type="InterPro" id="IPR000535">
    <property type="entry name" value="MSP_dom"/>
</dbReference>
<dbReference type="InterPro" id="IPR039283">
    <property type="entry name" value="MOSPD1/3"/>
</dbReference>
<dbReference type="EnsemblMetazoa" id="Aqu2.1.35040_001">
    <property type="protein sequence ID" value="Aqu2.1.35040_001"/>
    <property type="gene ID" value="Aqu2.1.35040"/>
</dbReference>
<evidence type="ECO:0000256" key="5">
    <source>
        <dbReference type="SAM" id="Phobius"/>
    </source>
</evidence>
<keyword evidence="2 5" id="KW-0812">Transmembrane</keyword>
<dbReference type="InParanoid" id="A0A1X7V451"/>
<evidence type="ECO:0000256" key="4">
    <source>
        <dbReference type="ARBA" id="ARBA00023136"/>
    </source>
</evidence>